<dbReference type="Proteomes" id="UP000093482">
    <property type="component" value="Unassembled WGS sequence"/>
</dbReference>
<evidence type="ECO:0000259" key="3">
    <source>
        <dbReference type="PROSITE" id="PS50111"/>
    </source>
</evidence>
<feature type="domain" description="Methyl-accepting transducer" evidence="3">
    <location>
        <begin position="89"/>
        <end position="325"/>
    </location>
</feature>
<dbReference type="EMBL" id="MATO01000059">
    <property type="protein sequence ID" value="OCS86996.1"/>
    <property type="molecule type" value="Genomic_DNA"/>
</dbReference>
<dbReference type="SUPFAM" id="SSF58104">
    <property type="entry name" value="Methyl-accepting chemotaxis protein (MCP) signaling domain"/>
    <property type="match status" value="1"/>
</dbReference>
<gene>
    <name evidence="4" type="ORF">A6K76_14205</name>
</gene>
<evidence type="ECO:0000256" key="2">
    <source>
        <dbReference type="PROSITE-ProRule" id="PRU00284"/>
    </source>
</evidence>
<accession>A0A1C0YII8</accession>
<dbReference type="GO" id="GO:0007165">
    <property type="term" value="P:signal transduction"/>
    <property type="evidence" value="ECO:0007669"/>
    <property type="project" value="UniProtKB-KW"/>
</dbReference>
<keyword evidence="5" id="KW-1185">Reference proteome</keyword>
<proteinExistence type="predicted"/>
<dbReference type="Gene3D" id="1.10.287.950">
    <property type="entry name" value="Methyl-accepting chemotaxis protein"/>
    <property type="match status" value="1"/>
</dbReference>
<evidence type="ECO:0000256" key="1">
    <source>
        <dbReference type="ARBA" id="ARBA00023224"/>
    </source>
</evidence>
<dbReference type="PANTHER" id="PTHR32089:SF112">
    <property type="entry name" value="LYSOZYME-LIKE PROTEIN-RELATED"/>
    <property type="match status" value="1"/>
</dbReference>
<dbReference type="RefSeq" id="WP_066465966.1">
    <property type="nucleotide sequence ID" value="NZ_MATO01000059.1"/>
</dbReference>
<dbReference type="PROSITE" id="PS50111">
    <property type="entry name" value="CHEMOTAXIS_TRANSDUC_2"/>
    <property type="match status" value="1"/>
</dbReference>
<organism evidence="4 5">
    <name type="scientific">Caryophanon latum</name>
    <dbReference type="NCBI Taxonomy" id="33977"/>
    <lineage>
        <taxon>Bacteria</taxon>
        <taxon>Bacillati</taxon>
        <taxon>Bacillota</taxon>
        <taxon>Bacilli</taxon>
        <taxon>Bacillales</taxon>
        <taxon>Caryophanaceae</taxon>
        <taxon>Caryophanon</taxon>
    </lineage>
</organism>
<protein>
    <submittedName>
        <fullName evidence="4">Chemotaxis protein</fullName>
    </submittedName>
</protein>
<dbReference type="GO" id="GO:0016020">
    <property type="term" value="C:membrane"/>
    <property type="evidence" value="ECO:0007669"/>
    <property type="project" value="InterPro"/>
</dbReference>
<sequence>MTIVAIILLCITLFLSFKYIEVKRKHMQMTEILQKMNVVLSGQQVDRLNGTSEEAVTFNQFIDQQHTKNEKIVQITSTIAEKGTQLVDQGEYAAEKADIVRAAIDEVGKGLKYQLNMTLESTESVEQMTAAIEMMSIQANEISEQSNSTLALTESGNDMIRNSIKQMNQFNSTINTTFEAISNLGDKSNEIGNIVRVITDISEQINLLALNAAIEAARAGEHGKGFAVVADEVRKLAEQSRQSAAEVSSIVRNIQSETATVVTSMDQGTKEFSKTNEIIFQIGAMFERIVETTKVIAQSNESSSANAEELAASAQQLLATMQEIAFISRESDEMFEELMEISDDELRTMASLLAETKSLLQLKESIAV</sequence>
<dbReference type="CDD" id="cd11386">
    <property type="entry name" value="MCP_signal"/>
    <property type="match status" value="1"/>
</dbReference>
<dbReference type="PANTHER" id="PTHR32089">
    <property type="entry name" value="METHYL-ACCEPTING CHEMOTAXIS PROTEIN MCPB"/>
    <property type="match status" value="1"/>
</dbReference>
<dbReference type="SMART" id="SM00283">
    <property type="entry name" value="MA"/>
    <property type="match status" value="1"/>
</dbReference>
<keyword evidence="1 2" id="KW-0807">Transducer</keyword>
<dbReference type="OrthoDB" id="107771at2"/>
<dbReference type="AlphaFoldDB" id="A0A1C0YII8"/>
<evidence type="ECO:0000313" key="5">
    <source>
        <dbReference type="Proteomes" id="UP000093482"/>
    </source>
</evidence>
<name>A0A1C0YII8_9BACL</name>
<evidence type="ECO:0000313" key="4">
    <source>
        <dbReference type="EMBL" id="OCS86996.1"/>
    </source>
</evidence>
<comment type="caution">
    <text evidence="4">The sequence shown here is derived from an EMBL/GenBank/DDBJ whole genome shotgun (WGS) entry which is preliminary data.</text>
</comment>
<dbReference type="InterPro" id="IPR004089">
    <property type="entry name" value="MCPsignal_dom"/>
</dbReference>
<reference evidence="4 5" key="1">
    <citation type="submission" date="2016-07" db="EMBL/GenBank/DDBJ databases">
        <title>Caryophanon latum genome sequencing.</title>
        <authorList>
            <person name="Verma A."/>
            <person name="Pal Y."/>
            <person name="Krishnamurthi S."/>
        </authorList>
    </citation>
    <scope>NUCLEOTIDE SEQUENCE [LARGE SCALE GENOMIC DNA]</scope>
    <source>
        <strain evidence="4 5">DSM 14151</strain>
    </source>
</reference>
<dbReference type="Pfam" id="PF00015">
    <property type="entry name" value="MCPsignal"/>
    <property type="match status" value="1"/>
</dbReference>